<feature type="region of interest" description="Disordered" evidence="1">
    <location>
        <begin position="55"/>
        <end position="79"/>
    </location>
</feature>
<protein>
    <submittedName>
        <fullName evidence="2">Uncharacterized protein</fullName>
    </submittedName>
</protein>
<reference evidence="2" key="1">
    <citation type="submission" date="2023-03" db="UniProtKB">
        <authorList>
            <consortium name="EnsemblPlants"/>
        </authorList>
    </citation>
    <scope>IDENTIFICATION</scope>
</reference>
<dbReference type="EnsemblPlants" id="MELO3C008967.2.1">
    <property type="protein sequence ID" value="MELO3C008967.2.1"/>
    <property type="gene ID" value="MELO3C008967.2"/>
</dbReference>
<organism evidence="2">
    <name type="scientific">Cucumis melo</name>
    <name type="common">Muskmelon</name>
    <dbReference type="NCBI Taxonomy" id="3656"/>
    <lineage>
        <taxon>Eukaryota</taxon>
        <taxon>Viridiplantae</taxon>
        <taxon>Streptophyta</taxon>
        <taxon>Embryophyta</taxon>
        <taxon>Tracheophyta</taxon>
        <taxon>Spermatophyta</taxon>
        <taxon>Magnoliopsida</taxon>
        <taxon>eudicotyledons</taxon>
        <taxon>Gunneridae</taxon>
        <taxon>Pentapetalae</taxon>
        <taxon>rosids</taxon>
        <taxon>fabids</taxon>
        <taxon>Cucurbitales</taxon>
        <taxon>Cucurbitaceae</taxon>
        <taxon>Benincaseae</taxon>
        <taxon>Cucumis</taxon>
    </lineage>
</organism>
<name>A0A9I9CV14_CUCME</name>
<dbReference type="AlphaFoldDB" id="A0A9I9CV14"/>
<accession>A0A9I9CV14</accession>
<sequence>MRLTKNGRTIARETSLVLNENANFSSLQRHWRTIDGQDAMKTRISDDGYMRQRQLIERDSSVRQRDKDKERLTSRIERDEDKDKGTLNVVIYASKIAIQSPKKSVMSLGVDKSFPILPSWCR</sequence>
<evidence type="ECO:0000313" key="2">
    <source>
        <dbReference type="EnsemblPlants" id="MELO3C008967.2.1"/>
    </source>
</evidence>
<evidence type="ECO:0000256" key="1">
    <source>
        <dbReference type="SAM" id="MobiDB-lite"/>
    </source>
</evidence>
<dbReference type="Gramene" id="MELO3C008967.2.1">
    <property type="protein sequence ID" value="MELO3C008967.2.1"/>
    <property type="gene ID" value="MELO3C008967.2"/>
</dbReference>
<proteinExistence type="predicted"/>